<evidence type="ECO:0000313" key="7">
    <source>
        <dbReference type="EMBL" id="MBI0554674.1"/>
    </source>
</evidence>
<dbReference type="RefSeq" id="WP_014701106.1">
    <property type="nucleotide sequence ID" value="NC_017845.1"/>
</dbReference>
<dbReference type="HOGENOM" id="CLU_009100_3_0_6"/>
<keyword evidence="3" id="KW-0732">Signal</keyword>
<keyword evidence="9" id="KW-1185">Reference proteome</keyword>
<organism evidence="6 8">
    <name type="scientific">Pectobacterium parmentieri</name>
    <dbReference type="NCBI Taxonomy" id="1905730"/>
    <lineage>
        <taxon>Bacteria</taxon>
        <taxon>Pseudomonadati</taxon>
        <taxon>Pseudomonadota</taxon>
        <taxon>Gammaproteobacteria</taxon>
        <taxon>Enterobacterales</taxon>
        <taxon>Pectobacteriaceae</taxon>
        <taxon>Pectobacterium</taxon>
    </lineage>
</organism>
<dbReference type="CDD" id="cd13900">
    <property type="entry name" value="CuRO_3_Tth-MCO_like"/>
    <property type="match status" value="1"/>
</dbReference>
<dbReference type="Gene3D" id="2.60.40.420">
    <property type="entry name" value="Cupredoxins - blue copper proteins"/>
    <property type="match status" value="3"/>
</dbReference>
<evidence type="ECO:0000313" key="9">
    <source>
        <dbReference type="Proteomes" id="UP001194579"/>
    </source>
</evidence>
<dbReference type="SUPFAM" id="SSF49503">
    <property type="entry name" value="Cupredoxins"/>
    <property type="match status" value="3"/>
</dbReference>
<protein>
    <submittedName>
        <fullName evidence="7">Multicopper oxidase domain-containing protein</fullName>
    </submittedName>
    <submittedName>
        <fullName evidence="6">Polyphenol oxidase (Laccase) protein</fullName>
    </submittedName>
</protein>
<evidence type="ECO:0000259" key="5">
    <source>
        <dbReference type="Pfam" id="PF07732"/>
    </source>
</evidence>
<dbReference type="InterPro" id="IPR033138">
    <property type="entry name" value="Cu_oxidase_CS"/>
</dbReference>
<feature type="domain" description="Plastocyanin-like" evidence="4">
    <location>
        <begin position="541"/>
        <end position="673"/>
    </location>
</feature>
<dbReference type="PATRIC" id="fig|1166016.3.peg.3626"/>
<dbReference type="GO" id="GO:0005507">
    <property type="term" value="F:copper ion binding"/>
    <property type="evidence" value="ECO:0007669"/>
    <property type="project" value="InterPro"/>
</dbReference>
<evidence type="ECO:0000313" key="6">
    <source>
        <dbReference type="EMBL" id="AFI91636.1"/>
    </source>
</evidence>
<dbReference type="InterPro" id="IPR002355">
    <property type="entry name" value="Cu_oxidase_Cu_BS"/>
</dbReference>
<keyword evidence="2" id="KW-0560">Oxidoreductase</keyword>
<dbReference type="InterPro" id="IPR011706">
    <property type="entry name" value="Cu-oxidase_C"/>
</dbReference>
<dbReference type="Pfam" id="PF07732">
    <property type="entry name" value="Cu-oxidase_3"/>
    <property type="match status" value="1"/>
</dbReference>
<dbReference type="eggNOG" id="COG2132">
    <property type="taxonomic scope" value="Bacteria"/>
</dbReference>
<gene>
    <name evidence="6" type="ordered locus">W5S_3567</name>
    <name evidence="7" type="ORF">F6Q06_09255</name>
</gene>
<reference evidence="9" key="3">
    <citation type="submission" date="2023-07" db="EMBL/GenBank/DDBJ databases">
        <title>Identification of Pectobacterium versatile causing blackleg of potato from New York State with a whole genome sequencing approach.</title>
        <authorList>
            <person name="Ma X."/>
            <person name="Swingle B."/>
        </authorList>
    </citation>
    <scope>NUCLEOTIDE SEQUENCE [LARGE SCALE GENOMIC DNA]</scope>
    <source>
        <strain evidence="9">NY1588A</strain>
    </source>
</reference>
<dbReference type="PANTHER" id="PTHR11709">
    <property type="entry name" value="MULTI-COPPER OXIDASE"/>
    <property type="match status" value="1"/>
</dbReference>
<evidence type="ECO:0000256" key="2">
    <source>
        <dbReference type="ARBA" id="ARBA00023002"/>
    </source>
</evidence>
<proteinExistence type="predicted"/>
<dbReference type="InterPro" id="IPR045087">
    <property type="entry name" value="Cu-oxidase_fam"/>
</dbReference>
<dbReference type="PROSITE" id="PS00080">
    <property type="entry name" value="MULTICOPPER_OXIDASE2"/>
    <property type="match status" value="1"/>
</dbReference>
<dbReference type="CDD" id="cd13853">
    <property type="entry name" value="CuRO_1_Tth-MCO_like"/>
    <property type="match status" value="1"/>
</dbReference>
<sequence>MVHKKSLLSATALLFSFYFPHAGAQEVENEQQANTFINPPVLTESLLMPSGTLYQRKINESAPPHVGRERTLDLKVQYTEGLIRNPAQGHPDKVRLRSYSGTNVDPYHPFIAPTIEATPGDTVRIRLDNQLPVEPECATKSEDINVPHCFNRTNLHSHGLWISPTGNSDNVLLSINPGMKFEYEYNIPSDHPAGTFWYHPHNHGSTAIQVGSGMAGALVIRGDRIPTETSNGDIDTLLKTADGKPFPERLLVFEQVPYACLKDGKLKKKSDDSIDWSCAPGEVGEVVSYEQFKPGSWDDSGRFTTVNGRVRPVFANAKAGQIERWRLVHAGVRETIKVEFRKLDTRDFRSREKTLGTENQDLFVRELCTGSPVPYAVIAADGLTMPQGQVQTNTTLQPGYRNDLLVNFPEDGLYCIVNPPVKAADNVSRENKARSVLGFVRVKGGQSIADPIASTTQQLITQAQKTYQPAKLAKEIVSSLEDGLKLTKFIPHPPITDKEVSHVPPQELVFYIDVTKKPPTFEVGNSFSVVKNSDGSYSPEGARPYDPKHIDRQLVLGTAQEWQLQSYFVSHPFHIHVNPFEIIQVLDPDGNDVSLPGAKEADGSISQYAGLKGVWKDTLWIKSNINGALESTEAPKGTYKISIRTRYERYIGEFVLHCHILDHEDQGMMQNVAIGLPDGTGGVAQGHH</sequence>
<dbReference type="PROSITE" id="PS00079">
    <property type="entry name" value="MULTICOPPER_OXIDASE1"/>
    <property type="match status" value="1"/>
</dbReference>
<dbReference type="EMBL" id="WABS01000015">
    <property type="protein sequence ID" value="MBI0554674.1"/>
    <property type="molecule type" value="Genomic_DNA"/>
</dbReference>
<keyword evidence="1" id="KW-0479">Metal-binding</keyword>
<dbReference type="PANTHER" id="PTHR11709:SF2">
    <property type="entry name" value="MULTICOPPER OXIDASE LPR1"/>
    <property type="match status" value="1"/>
</dbReference>
<dbReference type="EMBL" id="CP003415">
    <property type="protein sequence ID" value="AFI91636.1"/>
    <property type="molecule type" value="Genomic_DNA"/>
</dbReference>
<dbReference type="GO" id="GO:0016491">
    <property type="term" value="F:oxidoreductase activity"/>
    <property type="evidence" value="ECO:0007669"/>
    <property type="project" value="UniProtKB-KW"/>
</dbReference>
<dbReference type="KEGG" id="pec:W5S_3567"/>
<feature type="chain" id="PRO_5002611823" evidence="3">
    <location>
        <begin position="25"/>
        <end position="688"/>
    </location>
</feature>
<feature type="domain" description="Plastocyanin-like" evidence="5">
    <location>
        <begin position="151"/>
        <end position="222"/>
    </location>
</feature>
<evidence type="ECO:0000256" key="1">
    <source>
        <dbReference type="ARBA" id="ARBA00022723"/>
    </source>
</evidence>
<dbReference type="Proteomes" id="UP001194579">
    <property type="component" value="Unassembled WGS sequence"/>
</dbReference>
<reference evidence="6" key="2">
    <citation type="submission" date="2012-03" db="EMBL/GenBank/DDBJ databases">
        <authorList>
            <person name="Koskinen P."/>
            <person name="Laine P."/>
            <person name="Niemi O."/>
            <person name="Nykyri J."/>
            <person name="Harjunpaa H."/>
            <person name="Auvinen P."/>
            <person name="Paulin L."/>
            <person name="Pirhonen M."/>
            <person name="Palva T."/>
            <person name="Holm L."/>
        </authorList>
    </citation>
    <scope>NUCLEOTIDE SEQUENCE</scope>
    <source>
        <strain evidence="6">SCC3193</strain>
    </source>
</reference>
<dbReference type="AlphaFoldDB" id="A0A0H3I9N9"/>
<reference evidence="7" key="4">
    <citation type="submission" date="2024-05" db="EMBL/GenBank/DDBJ databases">
        <title>Identification of Pectobacterium versatile causing blackleg of potato from New York State with a whole genome sequencing approach.</title>
        <authorList>
            <person name="Ma X."/>
            <person name="Swingle B."/>
        </authorList>
    </citation>
    <scope>NUCLEOTIDE SEQUENCE</scope>
    <source>
        <strain evidence="7">NY1588A</strain>
    </source>
</reference>
<name>A0A0H3I9N9_PECPM</name>
<dbReference type="InterPro" id="IPR011707">
    <property type="entry name" value="Cu-oxidase-like_N"/>
</dbReference>
<feature type="signal peptide" evidence="3">
    <location>
        <begin position="1"/>
        <end position="24"/>
    </location>
</feature>
<dbReference type="InterPro" id="IPR008972">
    <property type="entry name" value="Cupredoxin"/>
</dbReference>
<evidence type="ECO:0000313" key="8">
    <source>
        <dbReference type="Proteomes" id="UP000008044"/>
    </source>
</evidence>
<dbReference type="Proteomes" id="UP000008044">
    <property type="component" value="Chromosome"/>
</dbReference>
<dbReference type="Pfam" id="PF07731">
    <property type="entry name" value="Cu-oxidase_2"/>
    <property type="match status" value="1"/>
</dbReference>
<evidence type="ECO:0000259" key="4">
    <source>
        <dbReference type="Pfam" id="PF07731"/>
    </source>
</evidence>
<dbReference type="STRING" id="1905730.W5S_3567"/>
<reference evidence="6 8" key="1">
    <citation type="journal article" date="2012" name="J. Bacteriol.">
        <title>Genome sequence of Pectobacterium sp. strain SCC3193.</title>
        <authorList>
            <person name="Koskinen J.P."/>
            <person name="Laine P."/>
            <person name="Niemi O."/>
            <person name="Nykyri J."/>
            <person name="Harjunpaa H."/>
            <person name="Auvinen P."/>
            <person name="Paulin L."/>
            <person name="Pirhonen M."/>
            <person name="Palva T."/>
            <person name="Holm L."/>
        </authorList>
    </citation>
    <scope>NUCLEOTIDE SEQUENCE [LARGE SCALE GENOMIC DNA]</scope>
    <source>
        <strain evidence="6 8">SCC3193</strain>
    </source>
</reference>
<evidence type="ECO:0000256" key="3">
    <source>
        <dbReference type="SAM" id="SignalP"/>
    </source>
</evidence>
<accession>A0A0H3I9N9</accession>